<sequence length="389" mass="45030">MTSREKARIEALQKFRLLNTPPEQELDEITQLASLICDTPVSLISLVDKDEQWFKSKVGTDLVSTPIEQSFCRHAIDSGEEVYIVHNPLNHMNFRENKLVTSDPHIRFYAGVPLRTEDGHGIGALCVIDKMERILSKKQIEGLKILAKKAMRFIEYKRTIKHQYEKLKRINAQILQLTDTFPGIIFQLEMTPEGKMWFPFISKGITVIHPDLDIEDLHKDAMKAFEVVHLDDVPMLQAGIIKSFQELTMMDMEYRITASHYQDRETWHWVYAKPERLENGNVVWYGTFQDISEKKAYVATLEKIIFDISHVLRKPVANLMGLTTMVDKESIQDDSIKAICQHVTATANELDSYIRVLNETYSEKRDSYAPLDLGRLQDEVKYQDSHEIK</sequence>
<dbReference type="InterPro" id="IPR035965">
    <property type="entry name" value="PAS-like_dom_sf"/>
</dbReference>
<dbReference type="Gene3D" id="3.30.450.20">
    <property type="entry name" value="PAS domain"/>
    <property type="match status" value="1"/>
</dbReference>
<keyword evidence="3" id="KW-1185">Reference proteome</keyword>
<feature type="domain" description="GAF" evidence="1">
    <location>
        <begin position="22"/>
        <end position="149"/>
    </location>
</feature>
<protein>
    <recommendedName>
        <fullName evidence="1">GAF domain-containing protein</fullName>
    </recommendedName>
</protein>
<gene>
    <name evidence="2" type="ORF">KI659_07630</name>
</gene>
<dbReference type="PANTHER" id="PTHR43102">
    <property type="entry name" value="SLR1143 PROTEIN"/>
    <property type="match status" value="1"/>
</dbReference>
<evidence type="ECO:0000313" key="2">
    <source>
        <dbReference type="EMBL" id="MBS9523883.1"/>
    </source>
</evidence>
<dbReference type="AlphaFoldDB" id="A0AAP2G4V8"/>
<evidence type="ECO:0000259" key="1">
    <source>
        <dbReference type="Pfam" id="PF01590"/>
    </source>
</evidence>
<accession>A0AAP2G4V8</accession>
<organism evidence="2 3">
    <name type="scientific">Litoribacter ruber</name>
    <dbReference type="NCBI Taxonomy" id="702568"/>
    <lineage>
        <taxon>Bacteria</taxon>
        <taxon>Pseudomonadati</taxon>
        <taxon>Bacteroidota</taxon>
        <taxon>Cytophagia</taxon>
        <taxon>Cytophagales</taxon>
        <taxon>Cyclobacteriaceae</taxon>
        <taxon>Litoribacter</taxon>
    </lineage>
</organism>
<comment type="caution">
    <text evidence="2">The sequence shown here is derived from an EMBL/GenBank/DDBJ whole genome shotgun (WGS) entry which is preliminary data.</text>
</comment>
<name>A0AAP2G4V8_9BACT</name>
<dbReference type="EMBL" id="JAHCMY010000003">
    <property type="protein sequence ID" value="MBS9523883.1"/>
    <property type="molecule type" value="Genomic_DNA"/>
</dbReference>
<dbReference type="PANTHER" id="PTHR43102:SF2">
    <property type="entry name" value="GAF DOMAIN-CONTAINING PROTEIN"/>
    <property type="match status" value="1"/>
</dbReference>
<proteinExistence type="predicted"/>
<evidence type="ECO:0000313" key="3">
    <source>
        <dbReference type="Proteomes" id="UP001319104"/>
    </source>
</evidence>
<dbReference type="SUPFAM" id="SSF55785">
    <property type="entry name" value="PYP-like sensor domain (PAS domain)"/>
    <property type="match status" value="1"/>
</dbReference>
<dbReference type="InterPro" id="IPR029016">
    <property type="entry name" value="GAF-like_dom_sf"/>
</dbReference>
<dbReference type="SUPFAM" id="SSF55781">
    <property type="entry name" value="GAF domain-like"/>
    <property type="match status" value="1"/>
</dbReference>
<dbReference type="Proteomes" id="UP001319104">
    <property type="component" value="Unassembled WGS sequence"/>
</dbReference>
<dbReference type="Pfam" id="PF01590">
    <property type="entry name" value="GAF"/>
    <property type="match status" value="1"/>
</dbReference>
<dbReference type="RefSeq" id="WP_213944758.1">
    <property type="nucleotide sequence ID" value="NZ_JAHCMY010000003.1"/>
</dbReference>
<reference evidence="2 3" key="1">
    <citation type="submission" date="2021-05" db="EMBL/GenBank/DDBJ databases">
        <authorList>
            <person name="Zhang Z.D."/>
            <person name="Osman G."/>
        </authorList>
    </citation>
    <scope>NUCLEOTIDE SEQUENCE [LARGE SCALE GENOMIC DNA]</scope>
    <source>
        <strain evidence="2 3">KCTC 32217</strain>
    </source>
</reference>
<dbReference type="Gene3D" id="3.30.450.40">
    <property type="match status" value="1"/>
</dbReference>
<dbReference type="InterPro" id="IPR003018">
    <property type="entry name" value="GAF"/>
</dbReference>